<accession>A0A4Q9MB92</accession>
<evidence type="ECO:0000313" key="1">
    <source>
        <dbReference type="EMBL" id="TBU24485.1"/>
    </source>
</evidence>
<reference evidence="1" key="1">
    <citation type="submission" date="2019-01" db="EMBL/GenBank/DDBJ databases">
        <title>Draft genome sequences of three monokaryotic isolates of the white-rot basidiomycete fungus Dichomitus squalens.</title>
        <authorList>
            <consortium name="DOE Joint Genome Institute"/>
            <person name="Lopez S.C."/>
            <person name="Andreopoulos B."/>
            <person name="Pangilinan J."/>
            <person name="Lipzen A."/>
            <person name="Riley R."/>
            <person name="Ahrendt S."/>
            <person name="Ng V."/>
            <person name="Barry K."/>
            <person name="Daum C."/>
            <person name="Grigoriev I.V."/>
            <person name="Hilden K.S."/>
            <person name="Makela M.R."/>
            <person name="de Vries R.P."/>
        </authorList>
    </citation>
    <scope>NUCLEOTIDE SEQUENCE [LARGE SCALE GENOMIC DNA]</scope>
    <source>
        <strain evidence="1">OM18370.1</strain>
    </source>
</reference>
<organism evidence="1">
    <name type="scientific">Dichomitus squalens</name>
    <dbReference type="NCBI Taxonomy" id="114155"/>
    <lineage>
        <taxon>Eukaryota</taxon>
        <taxon>Fungi</taxon>
        <taxon>Dikarya</taxon>
        <taxon>Basidiomycota</taxon>
        <taxon>Agaricomycotina</taxon>
        <taxon>Agaricomycetes</taxon>
        <taxon>Polyporales</taxon>
        <taxon>Polyporaceae</taxon>
        <taxon>Dichomitus</taxon>
    </lineage>
</organism>
<proteinExistence type="predicted"/>
<sequence>MKNPSLEAKISKIESAEKQRRVRAAVLISKQQKQQSGSRKAVIRRMIQRAKWET</sequence>
<name>A0A4Q9MB92_9APHY</name>
<protein>
    <submittedName>
        <fullName evidence="1">Uncharacterized protein</fullName>
    </submittedName>
</protein>
<dbReference type="AlphaFoldDB" id="A0A4Q9MB92"/>
<dbReference type="EMBL" id="ML143479">
    <property type="protein sequence ID" value="TBU24485.1"/>
    <property type="molecule type" value="Genomic_DNA"/>
</dbReference>
<dbReference type="Proteomes" id="UP000292957">
    <property type="component" value="Unassembled WGS sequence"/>
</dbReference>
<feature type="non-terminal residue" evidence="1">
    <location>
        <position position="54"/>
    </location>
</feature>
<gene>
    <name evidence="1" type="ORF">BD311DRAFT_604617</name>
</gene>